<reference evidence="2 3" key="1">
    <citation type="submission" date="2021-03" db="EMBL/GenBank/DDBJ databases">
        <title>Actinomadura violae sp. nov., isolated from lichen in Thailand.</title>
        <authorList>
            <person name="Kanchanasin P."/>
            <person name="Saeng-In P."/>
            <person name="Phongsopitanun W."/>
            <person name="Yuki M."/>
            <person name="Kudo T."/>
            <person name="Ohkuma M."/>
            <person name="Tanasupawat S."/>
        </authorList>
    </citation>
    <scope>NUCLEOTIDE SEQUENCE [LARGE SCALE GENOMIC DNA]</scope>
    <source>
        <strain evidence="2 3">LCR2-06</strain>
    </source>
</reference>
<keyword evidence="1" id="KW-1133">Transmembrane helix</keyword>
<comment type="caution">
    <text evidence="2">The sequence shown here is derived from an EMBL/GenBank/DDBJ whole genome shotgun (WGS) entry which is preliminary data.</text>
</comment>
<evidence type="ECO:0000313" key="3">
    <source>
        <dbReference type="Proteomes" id="UP000680206"/>
    </source>
</evidence>
<protein>
    <submittedName>
        <fullName evidence="2">Uncharacterized protein</fullName>
    </submittedName>
</protein>
<gene>
    <name evidence="2" type="ORF">J4709_51360</name>
</gene>
<dbReference type="Proteomes" id="UP000680206">
    <property type="component" value="Unassembled WGS sequence"/>
</dbReference>
<feature type="transmembrane region" description="Helical" evidence="1">
    <location>
        <begin position="40"/>
        <end position="58"/>
    </location>
</feature>
<dbReference type="EMBL" id="JAGEPF010000056">
    <property type="protein sequence ID" value="MBO2465986.1"/>
    <property type="molecule type" value="Genomic_DNA"/>
</dbReference>
<keyword evidence="3" id="KW-1185">Reference proteome</keyword>
<accession>A0ABS3SAE8</accession>
<dbReference type="RefSeq" id="WP_208252832.1">
    <property type="nucleotide sequence ID" value="NZ_JAGEPF010000056.1"/>
</dbReference>
<name>A0ABS3SAE8_9ACTN</name>
<keyword evidence="1" id="KW-0812">Transmembrane</keyword>
<sequence length="75" mass="7835">MMNTLNAAVMRAALAVHERGQRLAAEVRNRGDRGSGVVETIIIVAGFAGLAFVVYMAVSSKVHGWIGKIPGSTGP</sequence>
<organism evidence="2 3">
    <name type="scientific">Actinomadura violacea</name>
    <dbReference type="NCBI Taxonomy" id="2819934"/>
    <lineage>
        <taxon>Bacteria</taxon>
        <taxon>Bacillati</taxon>
        <taxon>Actinomycetota</taxon>
        <taxon>Actinomycetes</taxon>
        <taxon>Streptosporangiales</taxon>
        <taxon>Thermomonosporaceae</taxon>
        <taxon>Actinomadura</taxon>
    </lineage>
</organism>
<keyword evidence="1" id="KW-0472">Membrane</keyword>
<evidence type="ECO:0000313" key="2">
    <source>
        <dbReference type="EMBL" id="MBO2465986.1"/>
    </source>
</evidence>
<proteinExistence type="predicted"/>
<evidence type="ECO:0000256" key="1">
    <source>
        <dbReference type="SAM" id="Phobius"/>
    </source>
</evidence>